<evidence type="ECO:0000259" key="3">
    <source>
        <dbReference type="Pfam" id="PF13387"/>
    </source>
</evidence>
<keyword evidence="5" id="KW-1185">Reference proteome</keyword>
<dbReference type="AlphaFoldDB" id="A0A7X4VXS8"/>
<comment type="caution">
    <text evidence="4">The sequence shown here is derived from an EMBL/GenBank/DDBJ whole genome shotgun (WGS) entry which is preliminary data.</text>
</comment>
<dbReference type="EMBL" id="WUTS01000001">
    <property type="protein sequence ID" value="NAW11990.1"/>
    <property type="molecule type" value="Genomic_DNA"/>
</dbReference>
<keyword evidence="2" id="KW-1133">Transmembrane helix</keyword>
<sequence length="351" mass="40056">MSLLINLALSLVLLMLSSWGSLALLHRFPAAARWRRIAALAWLLLGGVWLGWLWQGSRLGAVLGMGLSMLILLCWWWRLLPESDLDWADDVRFLATGRQLGQRLVLDHVRCFDWYRHDAASVAWQRREYDLQRLGTLDLFVSSWGRPGIAHVLLSFGFDNGQGVVDDFVTFSVEVRRERHEPFSEIGGFFKQYELAIIAADERDAIRLRSNLRGETVTLYRVLLGRRECRELLLALVEQANQLAREPRFYHTVTANCSTLVYALIRRIVEALPLDHRLLLTGRLPGYVHDHGGLLPGHSLSELERRGDITERALTAHDDHDFSRRIRAGVPGWSASGRRPTLKNRGGDRIE</sequence>
<name>A0A7X4VXS8_9GAMM</name>
<dbReference type="Proteomes" id="UP000448235">
    <property type="component" value="Unassembled WGS sequence"/>
</dbReference>
<feature type="region of interest" description="Disordered" evidence="1">
    <location>
        <begin position="331"/>
        <end position="351"/>
    </location>
</feature>
<dbReference type="Pfam" id="PF13387">
    <property type="entry name" value="Lnb_N"/>
    <property type="match status" value="1"/>
</dbReference>
<keyword evidence="2" id="KW-0472">Membrane</keyword>
<dbReference type="RefSeq" id="WP_161422599.1">
    <property type="nucleotide sequence ID" value="NZ_JARWMY010000007.1"/>
</dbReference>
<proteinExistence type="predicted"/>
<feature type="domain" description="Lnb N-terminal periplasmic" evidence="3">
    <location>
        <begin position="122"/>
        <end position="280"/>
    </location>
</feature>
<evidence type="ECO:0000256" key="1">
    <source>
        <dbReference type="SAM" id="MobiDB-lite"/>
    </source>
</evidence>
<gene>
    <name evidence="4" type="ORF">GRB80_03935</name>
</gene>
<evidence type="ECO:0000313" key="5">
    <source>
        <dbReference type="Proteomes" id="UP000448235"/>
    </source>
</evidence>
<reference evidence="4 5" key="1">
    <citation type="submission" date="2019-12" db="EMBL/GenBank/DDBJ databases">
        <title>Draft genome sequencing of Halomonas icarensis D1-1.</title>
        <authorList>
            <person name="Pandiyan K."/>
            <person name="Kushwaha P."/>
            <person name="Gowdham M."/>
            <person name="Chakdar H."/>
            <person name="Singh A."/>
            <person name="Kumar M."/>
            <person name="Saxena A.K."/>
        </authorList>
    </citation>
    <scope>NUCLEOTIDE SEQUENCE [LARGE SCALE GENOMIC DNA]</scope>
    <source>
        <strain evidence="4 5">D1-1</strain>
    </source>
</reference>
<protein>
    <submittedName>
        <fullName evidence="4">DUF4105 domain-containing protein</fullName>
    </submittedName>
</protein>
<dbReference type="InterPro" id="IPR025178">
    <property type="entry name" value="Lnb_N"/>
</dbReference>
<evidence type="ECO:0000256" key="2">
    <source>
        <dbReference type="SAM" id="Phobius"/>
    </source>
</evidence>
<evidence type="ECO:0000313" key="4">
    <source>
        <dbReference type="EMBL" id="NAW11990.1"/>
    </source>
</evidence>
<feature type="transmembrane region" description="Helical" evidence="2">
    <location>
        <begin position="33"/>
        <end position="52"/>
    </location>
</feature>
<feature type="transmembrane region" description="Helical" evidence="2">
    <location>
        <begin position="59"/>
        <end position="78"/>
    </location>
</feature>
<keyword evidence="2" id="KW-0812">Transmembrane</keyword>
<organism evidence="4 5">
    <name type="scientific">Halomonas icarae</name>
    <dbReference type="NCBI Taxonomy" id="2691040"/>
    <lineage>
        <taxon>Bacteria</taxon>
        <taxon>Pseudomonadati</taxon>
        <taxon>Pseudomonadota</taxon>
        <taxon>Gammaproteobacteria</taxon>
        <taxon>Oceanospirillales</taxon>
        <taxon>Halomonadaceae</taxon>
        <taxon>Halomonas</taxon>
    </lineage>
</organism>
<accession>A0A7X4VXS8</accession>